<accession>A0AAU7PEX9</accession>
<reference evidence="1" key="1">
    <citation type="submission" date="2024-05" db="EMBL/GenBank/DDBJ databases">
        <title>Isolation and characterization of the novel Burkholderia jumbo bacteriophage Surprise13.</title>
        <authorList>
            <person name="Supina B.S.I."/>
            <person name="Dennis J."/>
        </authorList>
    </citation>
    <scope>NUCLEOTIDE SEQUENCE</scope>
</reference>
<protein>
    <recommendedName>
        <fullName evidence="2">RNA polymerase beta prime subunit</fullName>
    </recommendedName>
</protein>
<name>A0AAU7PEX9_9VIRU</name>
<proteinExistence type="predicted"/>
<evidence type="ECO:0000313" key="1">
    <source>
        <dbReference type="EMBL" id="XBS47542.1"/>
    </source>
</evidence>
<evidence type="ECO:0008006" key="2">
    <source>
        <dbReference type="Google" id="ProtNLM"/>
    </source>
</evidence>
<dbReference type="EMBL" id="PP856017">
    <property type="protein sequence ID" value="XBS47542.1"/>
    <property type="molecule type" value="Genomic_DNA"/>
</dbReference>
<sequence>MSDIIFPAEDLLKYSPRQLADTLTGEFYLEFEDGQLFTNDRETNFTMPMWDWIRKRPIPLKMRHHISHSMKKKTFNKNMHMDLLNIMHWDIYEAYKKNGRFGDYDLLEELTKEFYEYGNVMYNLLAVKMGTSVSTVSIKDVMKLFKVPEVAELLENMRPTEESVLGTTQGITRLISKSEIPEIKNNRAVRMARAGVIKTNQLVQAIAPTGYIEDLGGEIFKYPLMSNYTDGHRSLYDNMVESRKASQAIEATKAELEDAVYQSRRQEILNEILMNVHPGDCGTTGFIPFKIREENGLTASDLELNEGVYYYDPRDPTQTLMELKTTDEHLIGQIIHMRNILHCAHPDPNGVCECCLGAISLTIPKRTNLGQLMTTDLYAFIIQRQLSKKHYLANSVVQKLRVVDEDAKYLAVGKDGISYYFTPEMQGMPFKMIIGHEEGKSLTDVMYLTEIDRVSISRITEIGSMSLEILNRGKIEFIDRRPFILGTGKRMASFSHEMLKYVKEQYWEIDAKNNFVIDMSKWDCSKPFAFVPMKNDSLIDFSLGFKSHIESEVKREEIRDQFTDVDSFLIDTYELLNSELQINMAQVSVAVYGIMIRSAANGQFALPKPWSKKGIGVMSRAMAMRDLSATMAFEKHTIVFSSVESFIYKNRPDHPMSAILHPELLPRV</sequence>
<organism evidence="1">
    <name type="scientific">Burkholderia phage vB_BgluM-SURPRISE13</name>
    <dbReference type="NCBI Taxonomy" id="3159457"/>
    <lineage>
        <taxon>Viruses</taxon>
    </lineage>
</organism>
<gene>
    <name evidence="1" type="ORF">SURPRISE13_218</name>
</gene>